<feature type="signal peptide" evidence="7">
    <location>
        <begin position="1"/>
        <end position="22"/>
    </location>
</feature>
<protein>
    <submittedName>
        <fullName evidence="8">LDLR chaperone boca</fullName>
    </submittedName>
</protein>
<dbReference type="InterPro" id="IPR019330">
    <property type="entry name" value="MESD"/>
</dbReference>
<dbReference type="Gene3D" id="3.30.70.260">
    <property type="match status" value="1"/>
</dbReference>
<evidence type="ECO:0000256" key="1">
    <source>
        <dbReference type="ARBA" id="ARBA00004240"/>
    </source>
</evidence>
<dbReference type="Proteomes" id="UP000887013">
    <property type="component" value="Unassembled WGS sequence"/>
</dbReference>
<dbReference type="PANTHER" id="PTHR17600">
    <property type="entry name" value="MESODERM DEVELOPMENT CANDIDATE 2"/>
    <property type="match status" value="1"/>
</dbReference>
<organism evidence="8 9">
    <name type="scientific">Nephila pilipes</name>
    <name type="common">Giant wood spider</name>
    <name type="synonym">Nephila maculata</name>
    <dbReference type="NCBI Taxonomy" id="299642"/>
    <lineage>
        <taxon>Eukaryota</taxon>
        <taxon>Metazoa</taxon>
        <taxon>Ecdysozoa</taxon>
        <taxon>Arthropoda</taxon>
        <taxon>Chelicerata</taxon>
        <taxon>Arachnida</taxon>
        <taxon>Araneae</taxon>
        <taxon>Araneomorphae</taxon>
        <taxon>Entelegynae</taxon>
        <taxon>Araneoidea</taxon>
        <taxon>Nephilidae</taxon>
        <taxon>Nephila</taxon>
    </lineage>
</organism>
<accession>A0A8X6QXS1</accession>
<keyword evidence="9" id="KW-1185">Reference proteome</keyword>
<evidence type="ECO:0000313" key="9">
    <source>
        <dbReference type="Proteomes" id="UP000887013"/>
    </source>
</evidence>
<dbReference type="GO" id="GO:0006457">
    <property type="term" value="P:protein folding"/>
    <property type="evidence" value="ECO:0007669"/>
    <property type="project" value="InterPro"/>
</dbReference>
<evidence type="ECO:0000313" key="8">
    <source>
        <dbReference type="EMBL" id="GFU37444.1"/>
    </source>
</evidence>
<dbReference type="OrthoDB" id="6432361at2759"/>
<dbReference type="PANTHER" id="PTHR17600:SF2">
    <property type="entry name" value="LRP CHAPERONE MESD"/>
    <property type="match status" value="1"/>
</dbReference>
<reference evidence="8" key="1">
    <citation type="submission" date="2020-08" db="EMBL/GenBank/DDBJ databases">
        <title>Multicomponent nature underlies the extraordinary mechanical properties of spider dragline silk.</title>
        <authorList>
            <person name="Kono N."/>
            <person name="Nakamura H."/>
            <person name="Mori M."/>
            <person name="Yoshida Y."/>
            <person name="Ohtoshi R."/>
            <person name="Malay A.D."/>
            <person name="Moran D.A.P."/>
            <person name="Tomita M."/>
            <person name="Numata K."/>
            <person name="Arakawa K."/>
        </authorList>
    </citation>
    <scope>NUCLEOTIDE SEQUENCE</scope>
</reference>
<keyword evidence="4 7" id="KW-0732">Signal</keyword>
<dbReference type="FunFam" id="3.30.70.260:FF:000031">
    <property type="entry name" value="LDLR chaperone MESD"/>
    <property type="match status" value="1"/>
</dbReference>
<keyword evidence="3" id="KW-0879">Wnt signaling pathway</keyword>
<evidence type="ECO:0000256" key="2">
    <source>
        <dbReference type="ARBA" id="ARBA00011068"/>
    </source>
</evidence>
<evidence type="ECO:0000256" key="4">
    <source>
        <dbReference type="ARBA" id="ARBA00022729"/>
    </source>
</evidence>
<comment type="subcellular location">
    <subcellularLocation>
        <location evidence="1">Endoplasmic reticulum</location>
    </subcellularLocation>
</comment>
<gene>
    <name evidence="8" type="primary">boca</name>
    <name evidence="8" type="ORF">NPIL_576011</name>
</gene>
<proteinExistence type="inferred from homology"/>
<keyword evidence="6" id="KW-0143">Chaperone</keyword>
<comment type="caution">
    <text evidence="8">The sequence shown here is derived from an EMBL/GenBank/DDBJ whole genome shotgun (WGS) entry which is preliminary data.</text>
</comment>
<keyword evidence="5" id="KW-0256">Endoplasmic reticulum</keyword>
<dbReference type="GO" id="GO:0016055">
    <property type="term" value="P:Wnt signaling pathway"/>
    <property type="evidence" value="ECO:0007669"/>
    <property type="project" value="UniProtKB-KW"/>
</dbReference>
<evidence type="ECO:0000256" key="7">
    <source>
        <dbReference type="SAM" id="SignalP"/>
    </source>
</evidence>
<name>A0A8X6QXS1_NEPPI</name>
<evidence type="ECO:0000256" key="6">
    <source>
        <dbReference type="ARBA" id="ARBA00023186"/>
    </source>
</evidence>
<feature type="chain" id="PRO_5036479649" evidence="7">
    <location>
        <begin position="23"/>
        <end position="189"/>
    </location>
</feature>
<dbReference type="AlphaFoldDB" id="A0A8X6QXS1"/>
<comment type="similarity">
    <text evidence="2">Belongs to the MESD family.</text>
</comment>
<evidence type="ECO:0000256" key="5">
    <source>
        <dbReference type="ARBA" id="ARBA00022824"/>
    </source>
</evidence>
<sequence length="189" mass="21910">MWGLRTVILLSLLFISIKEVHSKKPDKKEKPDWAKKDIRDYTDADLERLYDQWEEDDEPLEPDELPEHLRPAPKIDISNIAGSKPEDLLKMSKKGKTLMAFVTVSGNPSEQETEQITGLWQTSLMNSHINVDRYPIGGSRVIFMFKEGSQAWEAKDFLIDQERCELVTIESKEYFGKHSSKKNKKKEEL</sequence>
<dbReference type="EMBL" id="BMAW01034933">
    <property type="protein sequence ID" value="GFU37444.1"/>
    <property type="molecule type" value="Genomic_DNA"/>
</dbReference>
<dbReference type="Pfam" id="PF10185">
    <property type="entry name" value="Mesd"/>
    <property type="match status" value="1"/>
</dbReference>
<dbReference type="GO" id="GO:0005783">
    <property type="term" value="C:endoplasmic reticulum"/>
    <property type="evidence" value="ECO:0007669"/>
    <property type="project" value="UniProtKB-SubCell"/>
</dbReference>
<evidence type="ECO:0000256" key="3">
    <source>
        <dbReference type="ARBA" id="ARBA00022687"/>
    </source>
</evidence>
<dbReference type="Gene3D" id="6.10.250.640">
    <property type="match status" value="1"/>
</dbReference>